<dbReference type="PANTHER" id="PTHR10543:SF89">
    <property type="entry name" value="CAROTENOID 9,10(9',10')-CLEAVAGE DIOXYGENASE 1"/>
    <property type="match status" value="1"/>
</dbReference>
<feature type="binding site" evidence="5">
    <location>
        <position position="284"/>
    </location>
    <ligand>
        <name>Fe cation</name>
        <dbReference type="ChEBI" id="CHEBI:24875"/>
        <note>catalytic</note>
    </ligand>
</feature>
<keyword evidence="8" id="KW-1185">Reference proteome</keyword>
<organism evidence="7 8">
    <name type="scientific">Frankia torreyi</name>
    <dbReference type="NCBI Taxonomy" id="1856"/>
    <lineage>
        <taxon>Bacteria</taxon>
        <taxon>Bacillati</taxon>
        <taxon>Actinomycetota</taxon>
        <taxon>Actinomycetes</taxon>
        <taxon>Frankiales</taxon>
        <taxon>Frankiaceae</taxon>
        <taxon>Frankia</taxon>
    </lineage>
</organism>
<evidence type="ECO:0000313" key="8">
    <source>
        <dbReference type="Proteomes" id="UP000032545"/>
    </source>
</evidence>
<sequence length="552" mass="60317">MGHALHHALETSADYDLGLTVTAGRWPAGLAGHLYLIGPAQPTEVGFMFAGPGILTHVDLGARHWRTSRVRTPDLALFAALRQALPAADFAALTLGARPSLTNVAPHLFGDRLILTGISQRPVEVDPITLDFHSFLGGVDEYPEVAAHPLFAGVRTAAHPVEDLDEGCMWWCNTRLRPQGTSTTDVEGTLWVARWDGAGAVETWCVPGAHLVQGVHEVTVTQDYVIVTEIGFQQEPGSVAGRNRTKPHLPFTDIYLVAKRDLTAARRGRTVPVTHARVPYESFHHFADYRQDGDDVTLYIAHSNGWDLNYSLAATDRVWRSGAALAPGLHGFISAPVDASPVGRYVIDGRTGEVRDSRLFLAPHQHWATLLYGRDLRRGALERGRYLWQAYWGCDPEMLVDRIVDLYAAHPWRVVPVHRLPSQEIPSSLVCLDAEAMTEQSSWSFPAGTVGESPVYVPDPAGGAGWAVIVVHHADRSELQVFDALALGAGPVAIAGAPGLKLSVQFHSAYSPTLRTRPADYRRSFADDLDPSWRDLPAAARTVIARVLEQYG</sequence>
<dbReference type="InterPro" id="IPR004294">
    <property type="entry name" value="Carotenoid_Oase"/>
</dbReference>
<evidence type="ECO:0000256" key="2">
    <source>
        <dbReference type="ARBA" id="ARBA00022723"/>
    </source>
</evidence>
<dbReference type="PATRIC" id="fig|1502723.3.peg.1365"/>
<comment type="caution">
    <text evidence="7">The sequence shown here is derived from an EMBL/GenBank/DDBJ whole genome shotgun (WGS) entry which is preliminary data.</text>
</comment>
<comment type="cofactor">
    <cofactor evidence="5 6">
        <name>Fe(2+)</name>
        <dbReference type="ChEBI" id="CHEBI:29033"/>
    </cofactor>
    <text evidence="5 6">Binds 1 Fe(2+) ion per subunit.</text>
</comment>
<comment type="similarity">
    <text evidence="1 6">Belongs to the carotenoid oxygenase family.</text>
</comment>
<dbReference type="RefSeq" id="WP_044884986.1">
    <property type="nucleotide sequence ID" value="NZ_JYFN01000014.1"/>
</dbReference>
<evidence type="ECO:0000256" key="1">
    <source>
        <dbReference type="ARBA" id="ARBA00006787"/>
    </source>
</evidence>
<keyword evidence="2 5" id="KW-0479">Metal-binding</keyword>
<evidence type="ECO:0000256" key="3">
    <source>
        <dbReference type="ARBA" id="ARBA00023002"/>
    </source>
</evidence>
<dbReference type="Proteomes" id="UP000032545">
    <property type="component" value="Unassembled WGS sequence"/>
</dbReference>
<feature type="binding site" evidence="5">
    <location>
        <position position="216"/>
    </location>
    <ligand>
        <name>Fe cation</name>
        <dbReference type="ChEBI" id="CHEBI:24875"/>
        <note>catalytic</note>
    </ligand>
</feature>
<name>A0A0D8BGW6_9ACTN</name>
<protein>
    <recommendedName>
        <fullName evidence="6">Dioxygenase</fullName>
        <ecNumber evidence="6">1.13.11.-</ecNumber>
    </recommendedName>
</protein>
<evidence type="ECO:0000256" key="6">
    <source>
        <dbReference type="RuleBase" id="RU364048"/>
    </source>
</evidence>
<gene>
    <name evidence="7" type="ORF">FF36_02339</name>
</gene>
<dbReference type="AlphaFoldDB" id="A0A0D8BGW6"/>
<dbReference type="EMBL" id="JYFN01000014">
    <property type="protein sequence ID" value="KJE23381.1"/>
    <property type="molecule type" value="Genomic_DNA"/>
</dbReference>
<dbReference type="PANTHER" id="PTHR10543">
    <property type="entry name" value="BETA-CAROTENE DIOXYGENASE"/>
    <property type="match status" value="1"/>
</dbReference>
<reference evidence="8" key="1">
    <citation type="submission" date="2015-02" db="EMBL/GenBank/DDBJ databases">
        <title>Draft Genome of Frankia sp. CpI1-S.</title>
        <authorList>
            <person name="Oshone R.T."/>
            <person name="Ngom M."/>
            <person name="Ghodhbane-Gtari F."/>
            <person name="Gtari M."/>
            <person name="Morris K."/>
            <person name="Thomas K."/>
            <person name="Sen A."/>
            <person name="Tisa L.S."/>
        </authorList>
    </citation>
    <scope>NUCLEOTIDE SEQUENCE [LARGE SCALE GENOMIC DNA]</scope>
    <source>
        <strain evidence="8">CpI1-S</strain>
    </source>
</reference>
<dbReference type="Pfam" id="PF03055">
    <property type="entry name" value="RPE65"/>
    <property type="match status" value="1"/>
</dbReference>
<dbReference type="OrthoDB" id="972944at2"/>
<dbReference type="GO" id="GO:0010436">
    <property type="term" value="F:carotenoid dioxygenase activity"/>
    <property type="evidence" value="ECO:0007669"/>
    <property type="project" value="TreeGrafter"/>
</dbReference>
<dbReference type="GO" id="GO:0016121">
    <property type="term" value="P:carotene catabolic process"/>
    <property type="evidence" value="ECO:0007669"/>
    <property type="project" value="TreeGrafter"/>
</dbReference>
<proteinExistence type="inferred from homology"/>
<reference evidence="7 8" key="2">
    <citation type="journal article" date="2016" name="Genome Announc.">
        <title>Permanent Draft Genome Sequences for Two Variants of Frankia sp. Strain CpI1, the First Frankia Strain Isolated from Root Nodules of Comptonia peregrina.</title>
        <authorList>
            <person name="Oshone R."/>
            <person name="Hurst S.G.IV."/>
            <person name="Abebe-Akele F."/>
            <person name="Simpson S."/>
            <person name="Morris K."/>
            <person name="Thomas W.K."/>
            <person name="Tisa L.S."/>
        </authorList>
    </citation>
    <scope>NUCLEOTIDE SEQUENCE [LARGE SCALE GENOMIC DNA]</scope>
    <source>
        <strain evidence="8">CpI1-S</strain>
    </source>
</reference>
<evidence type="ECO:0000256" key="4">
    <source>
        <dbReference type="ARBA" id="ARBA00023004"/>
    </source>
</evidence>
<evidence type="ECO:0000313" key="7">
    <source>
        <dbReference type="EMBL" id="KJE23381.1"/>
    </source>
</evidence>
<feature type="binding site" evidence="5">
    <location>
        <position position="507"/>
    </location>
    <ligand>
        <name>Fe cation</name>
        <dbReference type="ChEBI" id="CHEBI:24875"/>
        <note>catalytic</note>
    </ligand>
</feature>
<accession>A0A0D8BGW6</accession>
<keyword evidence="6 7" id="KW-0223">Dioxygenase</keyword>
<feature type="binding site" evidence="5">
    <location>
        <position position="159"/>
    </location>
    <ligand>
        <name>Fe cation</name>
        <dbReference type="ChEBI" id="CHEBI:24875"/>
        <note>catalytic</note>
    </ligand>
</feature>
<keyword evidence="4 5" id="KW-0408">Iron</keyword>
<dbReference type="GO" id="GO:0046872">
    <property type="term" value="F:metal ion binding"/>
    <property type="evidence" value="ECO:0007669"/>
    <property type="project" value="UniProtKB-KW"/>
</dbReference>
<keyword evidence="3 6" id="KW-0560">Oxidoreductase</keyword>
<evidence type="ECO:0000256" key="5">
    <source>
        <dbReference type="PIRSR" id="PIRSR604294-1"/>
    </source>
</evidence>
<dbReference type="EC" id="1.13.11.-" evidence="6"/>